<dbReference type="AlphaFoldDB" id="A0A1G2G3U6"/>
<dbReference type="EMBL" id="MHNK01000001">
    <property type="protein sequence ID" value="OGZ44611.1"/>
    <property type="molecule type" value="Genomic_DNA"/>
</dbReference>
<comment type="caution">
    <text evidence="1">The sequence shown here is derived from an EMBL/GenBank/DDBJ whole genome shotgun (WGS) entry which is preliminary data.</text>
</comment>
<sequence>MKGLFVVIALFLVFGALIFGIKGCPGRLTTEQIVQRRIADVSTKPYVGRGRPSEQENAKVLAIFEDIPNSQLVRVVVERVDDGMILSVLSTKHTAIVPGQRVQLVHVQYRETEFYLTSVFYIKE</sequence>
<name>A0A1G2G3U6_9BACT</name>
<protein>
    <submittedName>
        <fullName evidence="1">Uncharacterized protein</fullName>
    </submittedName>
</protein>
<proteinExistence type="predicted"/>
<dbReference type="STRING" id="1802114.A2719_04335"/>
<organism evidence="1 2">
    <name type="scientific">Candidatus Ryanbacteria bacterium RIFCSPHIGHO2_01_FULL_45_22</name>
    <dbReference type="NCBI Taxonomy" id="1802114"/>
    <lineage>
        <taxon>Bacteria</taxon>
        <taxon>Candidatus Ryaniibacteriota</taxon>
    </lineage>
</organism>
<accession>A0A1G2G3U6</accession>
<reference evidence="1 2" key="1">
    <citation type="journal article" date="2016" name="Nat. Commun.">
        <title>Thousands of microbial genomes shed light on interconnected biogeochemical processes in an aquifer system.</title>
        <authorList>
            <person name="Anantharaman K."/>
            <person name="Brown C.T."/>
            <person name="Hug L.A."/>
            <person name="Sharon I."/>
            <person name="Castelle C.J."/>
            <person name="Probst A.J."/>
            <person name="Thomas B.C."/>
            <person name="Singh A."/>
            <person name="Wilkins M.J."/>
            <person name="Karaoz U."/>
            <person name="Brodie E.L."/>
            <person name="Williams K.H."/>
            <person name="Hubbard S.S."/>
            <person name="Banfield J.F."/>
        </authorList>
    </citation>
    <scope>NUCLEOTIDE SEQUENCE [LARGE SCALE GENOMIC DNA]</scope>
</reference>
<dbReference type="Proteomes" id="UP000177480">
    <property type="component" value="Unassembled WGS sequence"/>
</dbReference>
<evidence type="ECO:0000313" key="2">
    <source>
        <dbReference type="Proteomes" id="UP000177480"/>
    </source>
</evidence>
<evidence type="ECO:0000313" key="1">
    <source>
        <dbReference type="EMBL" id="OGZ44611.1"/>
    </source>
</evidence>
<gene>
    <name evidence="1" type="ORF">A2719_04335</name>
</gene>